<comment type="similarity">
    <text evidence="8 9">Belongs to the TRAP transporter small permease family.</text>
</comment>
<dbReference type="Proteomes" id="UP000617355">
    <property type="component" value="Unassembled WGS sequence"/>
</dbReference>
<evidence type="ECO:0000259" key="10">
    <source>
        <dbReference type="Pfam" id="PF04290"/>
    </source>
</evidence>
<sequence length="165" mass="18395">MTRIADLLMRATLTLCIALLGLMFATQIIVVFMRYVMGVGFLELQDLVTYSFSAIVVLAIPLAMQRDRHVRVDIFRAGYSARTNRLIDRAGHLVFTLPVFGLMLYNAWPHVARSWAIFEGSRETGGLGGLFLVKTMVLVMCGLIILLAVIEIVRGRNGKEGHDEP</sequence>
<keyword evidence="3" id="KW-1003">Cell membrane</keyword>
<comment type="subunit">
    <text evidence="9">The complex comprises the extracytoplasmic solute receptor protein and the two transmembrane proteins.</text>
</comment>
<evidence type="ECO:0000256" key="6">
    <source>
        <dbReference type="ARBA" id="ARBA00022989"/>
    </source>
</evidence>
<comment type="function">
    <text evidence="9">Part of the tripartite ATP-independent periplasmic (TRAP) transport system.</text>
</comment>
<comment type="caution">
    <text evidence="11">The sequence shown here is derived from an EMBL/GenBank/DDBJ whole genome shotgun (WGS) entry which is preliminary data.</text>
</comment>
<gene>
    <name evidence="11" type="ORF">GCM10011358_23110</name>
</gene>
<feature type="transmembrane region" description="Helical" evidence="9">
    <location>
        <begin position="47"/>
        <end position="65"/>
    </location>
</feature>
<keyword evidence="2 9" id="KW-0813">Transport</keyword>
<evidence type="ECO:0000256" key="9">
    <source>
        <dbReference type="RuleBase" id="RU369079"/>
    </source>
</evidence>
<dbReference type="InterPro" id="IPR007387">
    <property type="entry name" value="TRAP_DctQ"/>
</dbReference>
<dbReference type="PANTHER" id="PTHR35011">
    <property type="entry name" value="2,3-DIKETO-L-GULONATE TRAP TRANSPORTER SMALL PERMEASE PROTEIN YIAM"/>
    <property type="match status" value="1"/>
</dbReference>
<evidence type="ECO:0000256" key="1">
    <source>
        <dbReference type="ARBA" id="ARBA00004429"/>
    </source>
</evidence>
<name>A0ABQ1QR06_9RHOB</name>
<evidence type="ECO:0000256" key="8">
    <source>
        <dbReference type="ARBA" id="ARBA00038436"/>
    </source>
</evidence>
<evidence type="ECO:0000256" key="2">
    <source>
        <dbReference type="ARBA" id="ARBA00022448"/>
    </source>
</evidence>
<evidence type="ECO:0000313" key="12">
    <source>
        <dbReference type="Proteomes" id="UP000617355"/>
    </source>
</evidence>
<feature type="transmembrane region" description="Helical" evidence="9">
    <location>
        <begin position="12"/>
        <end position="35"/>
    </location>
</feature>
<feature type="domain" description="Tripartite ATP-independent periplasmic transporters DctQ component" evidence="10">
    <location>
        <begin position="27"/>
        <end position="155"/>
    </location>
</feature>
<dbReference type="Pfam" id="PF04290">
    <property type="entry name" value="DctQ"/>
    <property type="match status" value="1"/>
</dbReference>
<keyword evidence="7 9" id="KW-0472">Membrane</keyword>
<proteinExistence type="inferred from homology"/>
<organism evidence="11 12">
    <name type="scientific">Sinisalibacter lacisalsi</name>
    <dbReference type="NCBI Taxonomy" id="1526570"/>
    <lineage>
        <taxon>Bacteria</taxon>
        <taxon>Pseudomonadati</taxon>
        <taxon>Pseudomonadota</taxon>
        <taxon>Alphaproteobacteria</taxon>
        <taxon>Rhodobacterales</taxon>
        <taxon>Roseobacteraceae</taxon>
        <taxon>Sinisalibacter</taxon>
    </lineage>
</organism>
<evidence type="ECO:0000313" key="11">
    <source>
        <dbReference type="EMBL" id="GGD38633.1"/>
    </source>
</evidence>
<dbReference type="PANTHER" id="PTHR35011:SF4">
    <property type="entry name" value="SLL1102 PROTEIN"/>
    <property type="match status" value="1"/>
</dbReference>
<keyword evidence="6 9" id="KW-1133">Transmembrane helix</keyword>
<accession>A0ABQ1QR06</accession>
<evidence type="ECO:0000256" key="7">
    <source>
        <dbReference type="ARBA" id="ARBA00023136"/>
    </source>
</evidence>
<dbReference type="InterPro" id="IPR055348">
    <property type="entry name" value="DctQ"/>
</dbReference>
<evidence type="ECO:0000256" key="5">
    <source>
        <dbReference type="ARBA" id="ARBA00022692"/>
    </source>
</evidence>
<comment type="subcellular location">
    <subcellularLocation>
        <location evidence="1 9">Cell inner membrane</location>
        <topology evidence="1 9">Multi-pass membrane protein</topology>
    </subcellularLocation>
</comment>
<dbReference type="RefSeq" id="WP_188527810.1">
    <property type="nucleotide sequence ID" value="NZ_BMGI01000003.1"/>
</dbReference>
<keyword evidence="4 9" id="KW-0997">Cell inner membrane</keyword>
<feature type="transmembrane region" description="Helical" evidence="9">
    <location>
        <begin position="128"/>
        <end position="150"/>
    </location>
</feature>
<evidence type="ECO:0000256" key="3">
    <source>
        <dbReference type="ARBA" id="ARBA00022475"/>
    </source>
</evidence>
<evidence type="ECO:0000256" key="4">
    <source>
        <dbReference type="ARBA" id="ARBA00022519"/>
    </source>
</evidence>
<keyword evidence="12" id="KW-1185">Reference proteome</keyword>
<dbReference type="EMBL" id="BMGI01000003">
    <property type="protein sequence ID" value="GGD38633.1"/>
    <property type="molecule type" value="Genomic_DNA"/>
</dbReference>
<protein>
    <recommendedName>
        <fullName evidence="9">TRAP transporter small permease protein</fullName>
    </recommendedName>
</protein>
<feature type="transmembrane region" description="Helical" evidence="9">
    <location>
        <begin position="86"/>
        <end position="108"/>
    </location>
</feature>
<keyword evidence="5 9" id="KW-0812">Transmembrane</keyword>
<reference evidence="12" key="1">
    <citation type="journal article" date="2019" name="Int. J. Syst. Evol. Microbiol.">
        <title>The Global Catalogue of Microorganisms (GCM) 10K type strain sequencing project: providing services to taxonomists for standard genome sequencing and annotation.</title>
        <authorList>
            <consortium name="The Broad Institute Genomics Platform"/>
            <consortium name="The Broad Institute Genome Sequencing Center for Infectious Disease"/>
            <person name="Wu L."/>
            <person name="Ma J."/>
        </authorList>
    </citation>
    <scope>NUCLEOTIDE SEQUENCE [LARGE SCALE GENOMIC DNA]</scope>
    <source>
        <strain evidence="12">CGMCC 1.12922</strain>
    </source>
</reference>